<feature type="domain" description="Response regulatory" evidence="2">
    <location>
        <begin position="12"/>
        <end position="121"/>
    </location>
</feature>
<dbReference type="Proteomes" id="UP000192934">
    <property type="component" value="Chromosome I"/>
</dbReference>
<dbReference type="EMBL" id="LT840185">
    <property type="protein sequence ID" value="SMF61358.1"/>
    <property type="molecule type" value="Genomic_DNA"/>
</dbReference>
<keyword evidence="4" id="KW-1185">Reference proteome</keyword>
<organism evidence="3 4">
    <name type="scientific">Allosphingosinicella indica</name>
    <dbReference type="NCBI Taxonomy" id="941907"/>
    <lineage>
        <taxon>Bacteria</taxon>
        <taxon>Pseudomonadati</taxon>
        <taxon>Pseudomonadota</taxon>
        <taxon>Alphaproteobacteria</taxon>
        <taxon>Sphingomonadales</taxon>
        <taxon>Sphingomonadaceae</taxon>
        <taxon>Allosphingosinicella</taxon>
    </lineage>
</organism>
<gene>
    <name evidence="3" type="ORF">SAMN06295910_0343</name>
</gene>
<dbReference type="STRING" id="941907.SAMN06295910_0343"/>
<evidence type="ECO:0000259" key="2">
    <source>
        <dbReference type="PROSITE" id="PS50110"/>
    </source>
</evidence>
<dbReference type="AlphaFoldDB" id="A0A1X7FZ22"/>
<reference evidence="4" key="1">
    <citation type="submission" date="2017-04" db="EMBL/GenBank/DDBJ databases">
        <authorList>
            <person name="Varghese N."/>
            <person name="Submissions S."/>
        </authorList>
    </citation>
    <scope>NUCLEOTIDE SEQUENCE [LARGE SCALE GENOMIC DNA]</scope>
    <source>
        <strain evidence="4">Dd16</strain>
    </source>
</reference>
<dbReference type="Pfam" id="PF00072">
    <property type="entry name" value="Response_reg"/>
    <property type="match status" value="1"/>
</dbReference>
<protein>
    <submittedName>
        <fullName evidence="3">Response regulator receiver domain-containing protein</fullName>
    </submittedName>
</protein>
<accession>A0A1X7FZ22</accession>
<evidence type="ECO:0000256" key="1">
    <source>
        <dbReference type="PROSITE-ProRule" id="PRU00169"/>
    </source>
</evidence>
<sequence length="143" mass="15197">MLFGKRVRSVKRILIVEDEPLIAFDSEHWLGGKGYEVVATVDSLAAAREIIAAEPLDLILTDIGLSGEGTGLDVARAAGEQGVAVLFVTGQFPEANEHLGIGCLTKPYSDASLLGAIAAIERKLSGRRVRKLPAGLRLFETAV</sequence>
<dbReference type="SMART" id="SM00448">
    <property type="entry name" value="REC"/>
    <property type="match status" value="1"/>
</dbReference>
<dbReference type="InterPro" id="IPR011006">
    <property type="entry name" value="CheY-like_superfamily"/>
</dbReference>
<dbReference type="OrthoDB" id="7471842at2"/>
<keyword evidence="1" id="KW-0597">Phosphoprotein</keyword>
<proteinExistence type="predicted"/>
<dbReference type="PROSITE" id="PS50110">
    <property type="entry name" value="RESPONSE_REGULATORY"/>
    <property type="match status" value="1"/>
</dbReference>
<dbReference type="InterPro" id="IPR001789">
    <property type="entry name" value="Sig_transdc_resp-reg_receiver"/>
</dbReference>
<dbReference type="Gene3D" id="3.40.50.2300">
    <property type="match status" value="1"/>
</dbReference>
<dbReference type="GO" id="GO:0000160">
    <property type="term" value="P:phosphorelay signal transduction system"/>
    <property type="evidence" value="ECO:0007669"/>
    <property type="project" value="InterPro"/>
</dbReference>
<evidence type="ECO:0000313" key="3">
    <source>
        <dbReference type="EMBL" id="SMF61358.1"/>
    </source>
</evidence>
<feature type="modified residue" description="4-aspartylphosphate" evidence="1">
    <location>
        <position position="62"/>
    </location>
</feature>
<name>A0A1X7FZ22_9SPHN</name>
<dbReference type="SUPFAM" id="SSF52172">
    <property type="entry name" value="CheY-like"/>
    <property type="match status" value="1"/>
</dbReference>
<evidence type="ECO:0000313" key="4">
    <source>
        <dbReference type="Proteomes" id="UP000192934"/>
    </source>
</evidence>